<gene>
    <name evidence="2" type="ORF">ENG67_03275</name>
</gene>
<proteinExistence type="predicted"/>
<dbReference type="EMBL" id="DRBW01000129">
    <property type="protein sequence ID" value="HDM90212.1"/>
    <property type="molecule type" value="Genomic_DNA"/>
</dbReference>
<sequence length="159" mass="17835">MTDLIYSPLFPPWIHELLLRTMGIRAPIRLRPGESARVPVTEGGEYELLMPDGTGTRIVPEVKAGRAYLDTGPLEEPGFYRISRGGEPVVVIVVNPDPTESDVIPLRPQELTAAFGKNHRFIENLIRGARYLSGTFLLAALLLFLVETALLFFRRRFFA</sequence>
<feature type="transmembrane region" description="Helical" evidence="1">
    <location>
        <begin position="131"/>
        <end position="153"/>
    </location>
</feature>
<reference evidence="2" key="1">
    <citation type="journal article" date="2020" name="mSystems">
        <title>Genome- and Community-Level Interaction Insights into Carbon Utilization and Element Cycling Functions of Hydrothermarchaeota in Hydrothermal Sediment.</title>
        <authorList>
            <person name="Zhou Z."/>
            <person name="Liu Y."/>
            <person name="Xu W."/>
            <person name="Pan J."/>
            <person name="Luo Z.H."/>
            <person name="Li M."/>
        </authorList>
    </citation>
    <scope>NUCLEOTIDE SEQUENCE [LARGE SCALE GENOMIC DNA]</scope>
    <source>
        <strain evidence="2">HyVt-237</strain>
    </source>
</reference>
<keyword evidence="1" id="KW-1133">Transmembrane helix</keyword>
<organism evidence="2">
    <name type="scientific">candidate division WOR-3 bacterium</name>
    <dbReference type="NCBI Taxonomy" id="2052148"/>
    <lineage>
        <taxon>Bacteria</taxon>
        <taxon>Bacteria division WOR-3</taxon>
    </lineage>
</organism>
<name>A0A7C1BGT5_UNCW3</name>
<evidence type="ECO:0000313" key="2">
    <source>
        <dbReference type="EMBL" id="HDM90212.1"/>
    </source>
</evidence>
<dbReference type="Proteomes" id="UP000885931">
    <property type="component" value="Unassembled WGS sequence"/>
</dbReference>
<evidence type="ECO:0000256" key="1">
    <source>
        <dbReference type="SAM" id="Phobius"/>
    </source>
</evidence>
<accession>A0A7C1BGT5</accession>
<comment type="caution">
    <text evidence="2">The sequence shown here is derived from an EMBL/GenBank/DDBJ whole genome shotgun (WGS) entry which is preliminary data.</text>
</comment>
<protein>
    <submittedName>
        <fullName evidence="2">Uncharacterized protein</fullName>
    </submittedName>
</protein>
<keyword evidence="1" id="KW-0812">Transmembrane</keyword>
<dbReference type="AlphaFoldDB" id="A0A7C1BGT5"/>
<keyword evidence="1" id="KW-0472">Membrane</keyword>